<dbReference type="InterPro" id="IPR036318">
    <property type="entry name" value="FAD-bd_PCMH-like_sf"/>
</dbReference>
<name>A0AB33K0A7_9ACTN</name>
<comment type="cofactor">
    <cofactor evidence="1">
        <name>FAD</name>
        <dbReference type="ChEBI" id="CHEBI:57692"/>
    </cofactor>
</comment>
<dbReference type="EMBL" id="AP035881">
    <property type="protein sequence ID" value="BFP48242.1"/>
    <property type="molecule type" value="Genomic_DNA"/>
</dbReference>
<keyword evidence="5" id="KW-0560">Oxidoreductase</keyword>
<dbReference type="PANTHER" id="PTHR42973">
    <property type="entry name" value="BINDING OXIDOREDUCTASE, PUTATIVE (AFU_ORTHOLOGUE AFUA_1G17690)-RELATED"/>
    <property type="match status" value="1"/>
</dbReference>
<evidence type="ECO:0000256" key="3">
    <source>
        <dbReference type="ARBA" id="ARBA00022630"/>
    </source>
</evidence>
<gene>
    <name evidence="7" type="ORF">KCMC57_46100</name>
</gene>
<dbReference type="SUPFAM" id="SSF56176">
    <property type="entry name" value="FAD-binding/transporter-associated domain-like"/>
    <property type="match status" value="1"/>
</dbReference>
<dbReference type="PANTHER" id="PTHR42973:SF39">
    <property type="entry name" value="FAD-BINDING PCMH-TYPE DOMAIN-CONTAINING PROTEIN"/>
    <property type="match status" value="1"/>
</dbReference>
<keyword evidence="4" id="KW-0274">FAD</keyword>
<dbReference type="PROSITE" id="PS00862">
    <property type="entry name" value="OX2_COVAL_FAD"/>
    <property type="match status" value="1"/>
</dbReference>
<evidence type="ECO:0000256" key="4">
    <source>
        <dbReference type="ARBA" id="ARBA00022827"/>
    </source>
</evidence>
<evidence type="ECO:0000313" key="7">
    <source>
        <dbReference type="EMBL" id="BFP48242.1"/>
    </source>
</evidence>
<dbReference type="AlphaFoldDB" id="A0AB33K0A7"/>
<dbReference type="Pfam" id="PF08031">
    <property type="entry name" value="BBE"/>
    <property type="match status" value="1"/>
</dbReference>
<reference evidence="7" key="1">
    <citation type="submission" date="2024-07" db="EMBL/GenBank/DDBJ databases">
        <title>Complete genome sequences of cellulolytic bacteria, Kitasatospora sp. CMC57 and Streptomyces sp. CMC78, isolated from Japanese agricultural soil.</title>
        <authorList>
            <person name="Hashimoto T."/>
            <person name="Ito M."/>
            <person name="Iwamoto M."/>
            <person name="Fukahori D."/>
            <person name="Shoda T."/>
            <person name="Sakoda M."/>
            <person name="Morohoshi T."/>
            <person name="Mitsuboshi M."/>
            <person name="Nishizawa T."/>
        </authorList>
    </citation>
    <scope>NUCLEOTIDE SEQUENCE</scope>
    <source>
        <strain evidence="7">CMC57</strain>
    </source>
</reference>
<dbReference type="InterPro" id="IPR006093">
    <property type="entry name" value="Oxy_OxRdtase_FAD_BS"/>
</dbReference>
<dbReference type="Gene3D" id="3.30.43.10">
    <property type="entry name" value="Uridine Diphospho-n-acetylenolpyruvylglucosamine Reductase, domain 2"/>
    <property type="match status" value="1"/>
</dbReference>
<evidence type="ECO:0000259" key="6">
    <source>
        <dbReference type="PROSITE" id="PS51387"/>
    </source>
</evidence>
<dbReference type="InterPro" id="IPR016169">
    <property type="entry name" value="FAD-bd_PCMH_sub2"/>
</dbReference>
<comment type="similarity">
    <text evidence="2">Belongs to the oxygen-dependent FAD-linked oxidoreductase family.</text>
</comment>
<evidence type="ECO:0000256" key="2">
    <source>
        <dbReference type="ARBA" id="ARBA00005466"/>
    </source>
</evidence>
<dbReference type="GO" id="GO:0016491">
    <property type="term" value="F:oxidoreductase activity"/>
    <property type="evidence" value="ECO:0007669"/>
    <property type="project" value="UniProtKB-KW"/>
</dbReference>
<dbReference type="InterPro" id="IPR012951">
    <property type="entry name" value="BBE"/>
</dbReference>
<dbReference type="Gene3D" id="3.30.465.10">
    <property type="match status" value="1"/>
</dbReference>
<dbReference type="InterPro" id="IPR016166">
    <property type="entry name" value="FAD-bd_PCMH"/>
</dbReference>
<dbReference type="InterPro" id="IPR016167">
    <property type="entry name" value="FAD-bd_PCMH_sub1"/>
</dbReference>
<dbReference type="InterPro" id="IPR050416">
    <property type="entry name" value="FAD-linked_Oxidoreductase"/>
</dbReference>
<protein>
    <submittedName>
        <fullName evidence="7">FAD-binding oxidoreductase</fullName>
    </submittedName>
</protein>
<sequence>MAAALHSTLLTDLRAGFAGEVLAPGDGGYDQARVVFNAMIDRHPQLIAQCESPADVAAAIAFGREQELELAVRAGGHAVSGASVNDGLVVDLRRMNSVVVDPEARVARVGGGALMTDLDRATQPYGLATTGGRDSSTGVAGLTLGGGSGWLERKYGLTCDNLLSVQLVTADGEQLTVDEDRHPELFWALHGGGGNFGVATEFTFRLHQVPSVSIAMLLWPPEAAPTVLPHYTDFMATAPEEVGGGFVYFTGPPEDFVPPGLVGRLAAAVLLTYTGGEAEAREVFRPMLGYGHAGGMIAELPYAELQCMLDDPPGERNYWSAEYLEEFPAPAAERFCARAADMVVPSASMHALFPMGGAAARGEDFPVPWRAAPWVVHPFGVWADPADDARGRQWAHDVCADLKPWSIGAVYLNFIGDEGAERVAAGLGTGNARRLAAVKSAYDPENLFHLNHNIVPA</sequence>
<organism evidence="7">
    <name type="scientific">Kitasatospora sp. CMC57</name>
    <dbReference type="NCBI Taxonomy" id="3231513"/>
    <lineage>
        <taxon>Bacteria</taxon>
        <taxon>Bacillati</taxon>
        <taxon>Actinomycetota</taxon>
        <taxon>Actinomycetes</taxon>
        <taxon>Kitasatosporales</taxon>
        <taxon>Streptomycetaceae</taxon>
        <taxon>Kitasatospora</taxon>
    </lineage>
</organism>
<proteinExistence type="inferred from homology"/>
<dbReference type="PROSITE" id="PS51387">
    <property type="entry name" value="FAD_PCMH"/>
    <property type="match status" value="1"/>
</dbReference>
<dbReference type="GO" id="GO:0071949">
    <property type="term" value="F:FAD binding"/>
    <property type="evidence" value="ECO:0007669"/>
    <property type="project" value="InterPro"/>
</dbReference>
<dbReference type="InterPro" id="IPR006094">
    <property type="entry name" value="Oxid_FAD_bind_N"/>
</dbReference>
<feature type="domain" description="FAD-binding PCMH-type" evidence="6">
    <location>
        <begin position="40"/>
        <end position="209"/>
    </location>
</feature>
<dbReference type="RefSeq" id="WP_407990490.1">
    <property type="nucleotide sequence ID" value="NZ_AP035881.2"/>
</dbReference>
<evidence type="ECO:0000256" key="1">
    <source>
        <dbReference type="ARBA" id="ARBA00001974"/>
    </source>
</evidence>
<accession>A0AB33K0A7</accession>
<keyword evidence="3" id="KW-0285">Flavoprotein</keyword>
<evidence type="ECO:0000256" key="5">
    <source>
        <dbReference type="ARBA" id="ARBA00023002"/>
    </source>
</evidence>
<dbReference type="Gene3D" id="3.40.462.20">
    <property type="match status" value="1"/>
</dbReference>
<dbReference type="Pfam" id="PF01565">
    <property type="entry name" value="FAD_binding_4"/>
    <property type="match status" value="1"/>
</dbReference>